<proteinExistence type="predicted"/>
<keyword evidence="5" id="KW-1185">Reference proteome</keyword>
<evidence type="ECO:0000256" key="2">
    <source>
        <dbReference type="SAM" id="SignalP"/>
    </source>
</evidence>
<protein>
    <submittedName>
        <fullName evidence="4">PTS galactitol transporter subunit IIB</fullName>
    </submittedName>
</protein>
<dbReference type="InterPro" id="IPR036095">
    <property type="entry name" value="PTS_EIIB-like_sf"/>
</dbReference>
<reference evidence="5" key="1">
    <citation type="submission" date="2019-01" db="EMBL/GenBank/DDBJ databases">
        <title>Draft genomes of a novel of Sporanaerobacter strains.</title>
        <authorList>
            <person name="Ma S."/>
        </authorList>
    </citation>
    <scope>NUCLEOTIDE SEQUENCE [LARGE SCALE GENOMIC DNA]</scope>
    <source>
        <strain evidence="5">NJN-17</strain>
    </source>
</reference>
<evidence type="ECO:0000256" key="1">
    <source>
        <dbReference type="ARBA" id="ARBA00022679"/>
    </source>
</evidence>
<organism evidence="4 5">
    <name type="scientific">Acidilutibacter cellobiosedens</name>
    <dbReference type="NCBI Taxonomy" id="2507161"/>
    <lineage>
        <taxon>Bacteria</taxon>
        <taxon>Bacillati</taxon>
        <taxon>Bacillota</taxon>
        <taxon>Tissierellia</taxon>
        <taxon>Tissierellales</taxon>
        <taxon>Acidilutibacteraceae</taxon>
        <taxon>Acidilutibacter</taxon>
    </lineage>
</organism>
<dbReference type="InterPro" id="IPR003501">
    <property type="entry name" value="PTS_EIIB_2/3"/>
</dbReference>
<gene>
    <name evidence="4" type="ORF">EQM13_06710</name>
</gene>
<evidence type="ECO:0000313" key="5">
    <source>
        <dbReference type="Proteomes" id="UP000287969"/>
    </source>
</evidence>
<dbReference type="GO" id="GO:0008982">
    <property type="term" value="F:protein-N(PI)-phosphohistidine-sugar phosphotransferase activity"/>
    <property type="evidence" value="ECO:0007669"/>
    <property type="project" value="InterPro"/>
</dbReference>
<dbReference type="Proteomes" id="UP000287969">
    <property type="component" value="Chromosome"/>
</dbReference>
<dbReference type="GO" id="GO:0009401">
    <property type="term" value="P:phosphoenolpyruvate-dependent sugar phosphotransferase system"/>
    <property type="evidence" value="ECO:0007669"/>
    <property type="project" value="InterPro"/>
</dbReference>
<feature type="domain" description="PTS EIIB type-2" evidence="3">
    <location>
        <begin position="7"/>
        <end position="99"/>
    </location>
</feature>
<feature type="signal peptide" evidence="2">
    <location>
        <begin position="1"/>
        <end position="23"/>
    </location>
</feature>
<feature type="chain" id="PRO_5019316862" evidence="2">
    <location>
        <begin position="24"/>
        <end position="102"/>
    </location>
</feature>
<accession>A0A410QHG4</accession>
<evidence type="ECO:0000259" key="3">
    <source>
        <dbReference type="PROSITE" id="PS51099"/>
    </source>
</evidence>
<dbReference type="Pfam" id="PF02302">
    <property type="entry name" value="PTS_IIB"/>
    <property type="match status" value="1"/>
</dbReference>
<name>A0A410QHG4_9FIRM</name>
<dbReference type="OrthoDB" id="6505030at2"/>
<dbReference type="KEGG" id="spoa:EQM13_06710"/>
<evidence type="ECO:0000313" key="4">
    <source>
        <dbReference type="EMBL" id="QAT63399.1"/>
    </source>
</evidence>
<dbReference type="InterPro" id="IPR013011">
    <property type="entry name" value="PTS_EIIB_2"/>
</dbReference>
<dbReference type="SUPFAM" id="SSF52794">
    <property type="entry name" value="PTS system IIB component-like"/>
    <property type="match status" value="1"/>
</dbReference>
<keyword evidence="1" id="KW-0808">Transferase</keyword>
<dbReference type="Gene3D" id="3.40.50.2300">
    <property type="match status" value="1"/>
</dbReference>
<dbReference type="EMBL" id="CP035282">
    <property type="protein sequence ID" value="QAT63399.1"/>
    <property type="molecule type" value="Genomic_DNA"/>
</dbReference>
<keyword evidence="2" id="KW-0732">Signal</keyword>
<sequence length="102" mass="10869">MKAKKQVVILVACGSGIATSTLAADAIKDICDEIGIDAVIKKSNMSEILTKAQDVDVVFTTNKYSETLPVPSLSVTSLITGIGEDEIRKKCKELLSKIAENV</sequence>
<dbReference type="CDD" id="cd05566">
    <property type="entry name" value="PTS_IIB_galactitol"/>
    <property type="match status" value="1"/>
</dbReference>
<dbReference type="PROSITE" id="PS51099">
    <property type="entry name" value="PTS_EIIB_TYPE_2"/>
    <property type="match status" value="1"/>
</dbReference>
<dbReference type="AlphaFoldDB" id="A0A410QHG4"/>